<dbReference type="GO" id="GO:0050661">
    <property type="term" value="F:NADP binding"/>
    <property type="evidence" value="ECO:0007669"/>
    <property type="project" value="InterPro"/>
</dbReference>
<sequence>MKHPLQHITITNFTTEIGVLIPEIKLSYQVFGKALGTAPIILINHALTGNSDVAGENGWWLDLVGDDKVVDTKLYTILAFNIPGNGFDGFVIDNYKDFVARDVANIFLIGLERLKTGKLFAVVGGSLGGGIAWEMAVLKPNLAEHLVVVATDWKSTDWLIANCQIQEQFLINSKHPVHDARMHAMLCYRTPESFKERFHRTKNEDLEIFNVESWLLHHGKKLQERFQLSAYKLMNQLLKTIDVTKGRDENFNVLENIEANIHIIGVDSDLFFTAEENRETQKQLALSHPNVTYNEIHSVHGHDAFLMEYEQLEEIIEGIFVPHSKRKRMKVLKFGGKSLANGKGIETVLSIIENKVKDGDRITVVVSARGTATDDLESILNKALKGESFQEELEAFKAYQIEPFKAVDFSEEFAVLDKLFEGVSLLRDYSSKTKDTILAQGELLSVKLITSILSAQGIKANTVDARELIKTDEAFGNAQPLSKLSRENTQAFFKKNKDVVNVVTGFIASNLKNETTTLGRNGSNYTAALIANFLDAEELQNYTHVSGIYTADPSLVADAKQIRELSFSEANELANFGTSVLHAKTIIPLVEKNISLRILNTFNANDPGTLITARPSTKEVTSLSILDNVALLNLEGRGLLGKIGVDARIFKALSNYNISVSIVSQGSSERGIGLIINADQATQAVIALEREFESDFYSQDVNKIDVVDDVAVISIVGIELSSFHKPFNALIKNQITPLLFNNTVTGKNVSLVVKKNQLHKAVNVIHGEVFGISKKINVAIFGHGGVGGALINQILKSKDDIEKRKGINLNVFAIANSKKLLLNKNGVDVHWEENIKTTSQGSALDDVINFAKSNHLENLIAVDNTASAVFYQNYVPLVEAGFDLVSSNKVANTVSHEFYKDLRLQLKGHNKQYLYETTVGAGLPLIDTIKLLHESGENITRIRGVFSGTLSYLFNNFSVQDKPFSAIVQETIDKGFTEPDPREDFSGNDVARKLLILARELDLQNEFEDVAVQNLIPEAYQNISVESFLNQLRVLDEEFEKIKDNQEEGYVLRYVGDLSGDLSQDKGHLEVKLVSIPEDSTLGHVKGSDAIFEIFTESYGEQPIVIQGAGAGAEVTARGVFGDILRLSKHIN</sequence>
<evidence type="ECO:0000259" key="26">
    <source>
        <dbReference type="Pfam" id="PF00561"/>
    </source>
</evidence>
<dbReference type="PANTHER" id="PTHR43070">
    <property type="match status" value="1"/>
</dbReference>
<evidence type="ECO:0000256" key="22">
    <source>
        <dbReference type="ARBA" id="ARBA00044938"/>
    </source>
</evidence>
<feature type="domain" description="Aspartokinase ACT" evidence="30">
    <location>
        <begin position="633"/>
        <end position="692"/>
    </location>
</feature>
<evidence type="ECO:0000259" key="27">
    <source>
        <dbReference type="Pfam" id="PF00696"/>
    </source>
</evidence>
<keyword evidence="19" id="KW-0915">Sodium</keyword>
<evidence type="ECO:0000256" key="1">
    <source>
        <dbReference type="ARBA" id="ARBA00001920"/>
    </source>
</evidence>
<evidence type="ECO:0000256" key="7">
    <source>
        <dbReference type="ARBA" id="ARBA00007952"/>
    </source>
</evidence>
<dbReference type="Pfam" id="PF22468">
    <property type="entry name" value="ACT_9"/>
    <property type="match status" value="1"/>
</dbReference>
<comment type="similarity">
    <text evidence="7">In the C-terminal section; belongs to the homoserine dehydrogenase family.</text>
</comment>
<evidence type="ECO:0000259" key="30">
    <source>
        <dbReference type="Pfam" id="PF22468"/>
    </source>
</evidence>
<evidence type="ECO:0000256" key="20">
    <source>
        <dbReference type="ARBA" id="ARBA00023167"/>
    </source>
</evidence>
<evidence type="ECO:0000256" key="18">
    <source>
        <dbReference type="ARBA" id="ARBA00023027"/>
    </source>
</evidence>
<dbReference type="GO" id="GO:0004072">
    <property type="term" value="F:aspartate kinase activity"/>
    <property type="evidence" value="ECO:0007669"/>
    <property type="project" value="UniProtKB-EC"/>
</dbReference>
<dbReference type="AlphaFoldDB" id="A0A918QVY0"/>
<evidence type="ECO:0000256" key="16">
    <source>
        <dbReference type="ARBA" id="ARBA00022857"/>
    </source>
</evidence>
<comment type="pathway">
    <text evidence="4">Amino-acid biosynthesis; L-threonine biosynthesis; L-threonine from L-aspartate: step 3/5.</text>
</comment>
<dbReference type="InterPro" id="IPR042199">
    <property type="entry name" value="AsparK_Bifunc_asparK/hSer_DH"/>
</dbReference>
<dbReference type="SUPFAM" id="SSF55347">
    <property type="entry name" value="Glyceraldehyde-3-phosphate dehydrogenase-like, C-terminal domain"/>
    <property type="match status" value="1"/>
</dbReference>
<keyword evidence="16" id="KW-0521">NADP</keyword>
<keyword evidence="15" id="KW-0067">ATP-binding</keyword>
<evidence type="ECO:0000256" key="13">
    <source>
        <dbReference type="ARBA" id="ARBA00022741"/>
    </source>
</evidence>
<dbReference type="GO" id="GO:0046872">
    <property type="term" value="F:metal ion binding"/>
    <property type="evidence" value="ECO:0007669"/>
    <property type="project" value="UniProtKB-KW"/>
</dbReference>
<dbReference type="Gene3D" id="3.30.2130.10">
    <property type="entry name" value="VC0802-like"/>
    <property type="match status" value="1"/>
</dbReference>
<feature type="domain" description="Homoserine dehydrogenase catalytic" evidence="28">
    <location>
        <begin position="924"/>
        <end position="1125"/>
    </location>
</feature>
<dbReference type="GO" id="GO:0009089">
    <property type="term" value="P:lysine biosynthetic process via diaminopimelate"/>
    <property type="evidence" value="ECO:0007669"/>
    <property type="project" value="UniProtKB-ARBA"/>
</dbReference>
<evidence type="ECO:0000313" key="32">
    <source>
        <dbReference type="Proteomes" id="UP000636004"/>
    </source>
</evidence>
<evidence type="ECO:0000256" key="9">
    <source>
        <dbReference type="ARBA" id="ARBA00022605"/>
    </source>
</evidence>
<evidence type="ECO:0000256" key="19">
    <source>
        <dbReference type="ARBA" id="ARBA00023053"/>
    </source>
</evidence>
<dbReference type="SUPFAM" id="SSF53474">
    <property type="entry name" value="alpha/beta-Hydrolases"/>
    <property type="match status" value="1"/>
</dbReference>
<dbReference type="Pfam" id="PF03447">
    <property type="entry name" value="NAD_binding_3"/>
    <property type="match status" value="1"/>
</dbReference>
<comment type="catalytic activity">
    <reaction evidence="23">
        <text>L-aspartate + ATP = 4-phospho-L-aspartate + ADP</text>
        <dbReference type="Rhea" id="RHEA:23776"/>
        <dbReference type="ChEBI" id="CHEBI:29991"/>
        <dbReference type="ChEBI" id="CHEBI:30616"/>
        <dbReference type="ChEBI" id="CHEBI:57535"/>
        <dbReference type="ChEBI" id="CHEBI:456216"/>
        <dbReference type="EC" id="2.7.2.4"/>
    </reaction>
    <physiologicalReaction direction="left-to-right" evidence="23">
        <dbReference type="Rhea" id="RHEA:23777"/>
    </physiologicalReaction>
</comment>
<proteinExistence type="inferred from homology"/>
<dbReference type="GO" id="GO:0005524">
    <property type="term" value="F:ATP binding"/>
    <property type="evidence" value="ECO:0007669"/>
    <property type="project" value="UniProtKB-KW"/>
</dbReference>
<evidence type="ECO:0000256" key="24">
    <source>
        <dbReference type="ARBA" id="ARBA00048841"/>
    </source>
</evidence>
<keyword evidence="17" id="KW-0560">Oxidoreductase</keyword>
<dbReference type="Gene3D" id="3.30.360.10">
    <property type="entry name" value="Dihydrodipicolinate Reductase, domain 2"/>
    <property type="match status" value="1"/>
</dbReference>
<evidence type="ECO:0000256" key="12">
    <source>
        <dbReference type="ARBA" id="ARBA00022723"/>
    </source>
</evidence>
<comment type="pathway">
    <text evidence="6">Amino-acid biosynthesis; L-threonine biosynthesis; L-threonine from L-aspartate: step 1/5.</text>
</comment>
<evidence type="ECO:0000256" key="21">
    <source>
        <dbReference type="ARBA" id="ARBA00023268"/>
    </source>
</evidence>
<keyword evidence="11" id="KW-0791">Threonine biosynthesis</keyword>
<evidence type="ECO:0000256" key="14">
    <source>
        <dbReference type="ARBA" id="ARBA00022777"/>
    </source>
</evidence>
<dbReference type="InterPro" id="IPR001341">
    <property type="entry name" value="Asp_kinase"/>
</dbReference>
<evidence type="ECO:0000256" key="10">
    <source>
        <dbReference type="ARBA" id="ARBA00022679"/>
    </source>
</evidence>
<keyword evidence="10" id="KW-0808">Transferase</keyword>
<dbReference type="Gene3D" id="3.40.1160.10">
    <property type="entry name" value="Acetylglutamate kinase-like"/>
    <property type="match status" value="1"/>
</dbReference>
<evidence type="ECO:0000259" key="29">
    <source>
        <dbReference type="Pfam" id="PF03447"/>
    </source>
</evidence>
<comment type="pathway">
    <text evidence="3">Amino-acid biosynthesis; L-methionine biosynthesis via de novo pathway; L-homoserine from L-aspartate: step 1/3.</text>
</comment>
<dbReference type="SUPFAM" id="SSF51735">
    <property type="entry name" value="NAD(P)-binding Rossmann-fold domains"/>
    <property type="match status" value="1"/>
</dbReference>
<dbReference type="Gene3D" id="1.20.120.1320">
    <property type="entry name" value="Aspartokinase, catalytic domain"/>
    <property type="match status" value="1"/>
</dbReference>
<keyword evidence="12" id="KW-0479">Metal-binding</keyword>
<reference evidence="31" key="1">
    <citation type="journal article" date="2014" name="Int. J. Syst. Evol. Microbiol.">
        <title>Complete genome sequence of Corynebacterium casei LMG S-19264T (=DSM 44701T), isolated from a smear-ripened cheese.</title>
        <authorList>
            <consortium name="US DOE Joint Genome Institute (JGI-PGF)"/>
            <person name="Walter F."/>
            <person name="Albersmeier A."/>
            <person name="Kalinowski J."/>
            <person name="Ruckert C."/>
        </authorList>
    </citation>
    <scope>NUCLEOTIDE SEQUENCE</scope>
    <source>
        <strain evidence="31">KCTC 12710</strain>
    </source>
</reference>
<evidence type="ECO:0000256" key="3">
    <source>
        <dbReference type="ARBA" id="ARBA00004986"/>
    </source>
</evidence>
<dbReference type="Proteomes" id="UP000636004">
    <property type="component" value="Unassembled WGS sequence"/>
</dbReference>
<evidence type="ECO:0000313" key="31">
    <source>
        <dbReference type="EMBL" id="GGZ73213.1"/>
    </source>
</evidence>
<dbReference type="Pfam" id="PF00696">
    <property type="entry name" value="AA_kinase"/>
    <property type="match status" value="1"/>
</dbReference>
<dbReference type="InterPro" id="IPR001048">
    <property type="entry name" value="Asp/Glu/Uridylate_kinase"/>
</dbReference>
<dbReference type="InterPro" id="IPR005106">
    <property type="entry name" value="Asp/hSer_DH_NAD-bd"/>
</dbReference>
<gene>
    <name evidence="31" type="ORF">GCM10007028_07980</name>
</gene>
<name>A0A918QVY0_9FLAO</name>
<comment type="similarity">
    <text evidence="8">In the N-terminal section; belongs to the aspartokinase family.</text>
</comment>
<organism evidence="31 32">
    <name type="scientific">Algibacter mikhailovii</name>
    <dbReference type="NCBI Taxonomy" id="425498"/>
    <lineage>
        <taxon>Bacteria</taxon>
        <taxon>Pseudomonadati</taxon>
        <taxon>Bacteroidota</taxon>
        <taxon>Flavobacteriia</taxon>
        <taxon>Flavobacteriales</taxon>
        <taxon>Flavobacteriaceae</taxon>
        <taxon>Algibacter</taxon>
    </lineage>
</organism>
<comment type="catalytic activity">
    <reaction evidence="25">
        <text>L-homoserine + NAD(+) = L-aspartate 4-semialdehyde + NADH + H(+)</text>
        <dbReference type="Rhea" id="RHEA:15757"/>
        <dbReference type="ChEBI" id="CHEBI:15378"/>
        <dbReference type="ChEBI" id="CHEBI:57476"/>
        <dbReference type="ChEBI" id="CHEBI:57540"/>
        <dbReference type="ChEBI" id="CHEBI:57945"/>
        <dbReference type="ChEBI" id="CHEBI:537519"/>
        <dbReference type="EC" id="1.1.1.3"/>
    </reaction>
    <physiologicalReaction direction="right-to-left" evidence="25">
        <dbReference type="Rhea" id="RHEA:15759"/>
    </physiologicalReaction>
</comment>
<evidence type="ECO:0000256" key="25">
    <source>
        <dbReference type="ARBA" id="ARBA00049031"/>
    </source>
</evidence>
<accession>A0A918QVY0</accession>
<dbReference type="InterPro" id="IPR001342">
    <property type="entry name" value="HDH_cat"/>
</dbReference>
<comment type="catalytic activity">
    <reaction evidence="24">
        <text>L-homoserine + NADP(+) = L-aspartate 4-semialdehyde + NADPH + H(+)</text>
        <dbReference type="Rhea" id="RHEA:15761"/>
        <dbReference type="ChEBI" id="CHEBI:15378"/>
        <dbReference type="ChEBI" id="CHEBI:57476"/>
        <dbReference type="ChEBI" id="CHEBI:57783"/>
        <dbReference type="ChEBI" id="CHEBI:58349"/>
        <dbReference type="ChEBI" id="CHEBI:537519"/>
        <dbReference type="EC" id="1.1.1.3"/>
    </reaction>
    <physiologicalReaction direction="right-to-left" evidence="24">
        <dbReference type="Rhea" id="RHEA:15763"/>
    </physiologicalReaction>
</comment>
<keyword evidence="32" id="KW-1185">Reference proteome</keyword>
<dbReference type="CDD" id="cd04921">
    <property type="entry name" value="ACT_AKi-HSDH-ThrA-like_1"/>
    <property type="match status" value="1"/>
</dbReference>
<dbReference type="InterPro" id="IPR045865">
    <property type="entry name" value="ACT-like_dom_sf"/>
</dbReference>
<keyword evidence="21" id="KW-0511">Multifunctional enzyme</keyword>
<dbReference type="PANTHER" id="PTHR43070:SF5">
    <property type="entry name" value="HOMOSERINE DEHYDROGENASE"/>
    <property type="match status" value="1"/>
</dbReference>
<evidence type="ECO:0000259" key="28">
    <source>
        <dbReference type="Pfam" id="PF00742"/>
    </source>
</evidence>
<dbReference type="Gene3D" id="3.40.50.720">
    <property type="entry name" value="NAD(P)-binding Rossmann-like Domain"/>
    <property type="match status" value="1"/>
</dbReference>
<dbReference type="GO" id="GO:0004412">
    <property type="term" value="F:homoserine dehydrogenase activity"/>
    <property type="evidence" value="ECO:0007669"/>
    <property type="project" value="UniProtKB-EC"/>
</dbReference>
<comment type="function">
    <text evidence="22">Bifunctional aspartate kinase and homoserine dehydrogenase that catalyzes the first and the third steps toward the synthesis of lysine, methionine and threonine from aspartate.</text>
</comment>
<keyword evidence="13" id="KW-0547">Nucleotide-binding</keyword>
<dbReference type="FunFam" id="3.30.360.10:FF:000006">
    <property type="entry name" value="Bifunctional aspartokinase/homoserine dehydrogenase"/>
    <property type="match status" value="1"/>
</dbReference>
<reference evidence="31" key="2">
    <citation type="submission" date="2020-09" db="EMBL/GenBank/DDBJ databases">
        <authorList>
            <person name="Sun Q."/>
            <person name="Kim S."/>
        </authorList>
    </citation>
    <scope>NUCLEOTIDE SEQUENCE</scope>
    <source>
        <strain evidence="31">KCTC 12710</strain>
    </source>
</reference>
<evidence type="ECO:0000256" key="17">
    <source>
        <dbReference type="ARBA" id="ARBA00023002"/>
    </source>
</evidence>
<keyword evidence="9" id="KW-0028">Amino-acid biosynthesis</keyword>
<dbReference type="NCBIfam" id="TIGR00657">
    <property type="entry name" value="asp_kinases"/>
    <property type="match status" value="1"/>
</dbReference>
<dbReference type="InterPro" id="IPR029058">
    <property type="entry name" value="AB_hydrolase_fold"/>
</dbReference>
<dbReference type="Pfam" id="PF00561">
    <property type="entry name" value="Abhydrolase_1"/>
    <property type="match status" value="1"/>
</dbReference>
<comment type="caution">
    <text evidence="31">The sequence shown here is derived from an EMBL/GenBank/DDBJ whole genome shotgun (WGS) entry which is preliminary data.</text>
</comment>
<evidence type="ECO:0000256" key="5">
    <source>
        <dbReference type="ARBA" id="ARBA00005062"/>
    </source>
</evidence>
<comment type="pathway">
    <text evidence="2">Amino-acid biosynthesis; L-lysine biosynthesis via DAP pathway; (S)-tetrahydrodipicolinate from L-aspartate: step 1/4.</text>
</comment>
<evidence type="ECO:0008006" key="33">
    <source>
        <dbReference type="Google" id="ProtNLM"/>
    </source>
</evidence>
<comment type="cofactor">
    <cofactor evidence="1">
        <name>a metal cation</name>
        <dbReference type="ChEBI" id="CHEBI:25213"/>
    </cofactor>
</comment>
<dbReference type="InterPro" id="IPR054352">
    <property type="entry name" value="ACT_Aspartokinase"/>
</dbReference>
<dbReference type="InterPro" id="IPR036291">
    <property type="entry name" value="NAD(P)-bd_dom_sf"/>
</dbReference>
<keyword evidence="14" id="KW-0418">Kinase</keyword>
<keyword evidence="18" id="KW-0520">NAD</keyword>
<dbReference type="GO" id="GO:0009088">
    <property type="term" value="P:threonine biosynthetic process"/>
    <property type="evidence" value="ECO:0007669"/>
    <property type="project" value="UniProtKB-KW"/>
</dbReference>
<dbReference type="InterPro" id="IPR036393">
    <property type="entry name" value="AceGlu_kinase-like_sf"/>
</dbReference>
<evidence type="ECO:0000256" key="8">
    <source>
        <dbReference type="ARBA" id="ARBA00010046"/>
    </source>
</evidence>
<evidence type="ECO:0000256" key="23">
    <source>
        <dbReference type="ARBA" id="ARBA00048561"/>
    </source>
</evidence>
<keyword evidence="20" id="KW-0486">Methionine biosynthesis</keyword>
<feature type="domain" description="AB hydrolase-1" evidence="26">
    <location>
        <begin position="39"/>
        <end position="153"/>
    </location>
</feature>
<evidence type="ECO:0000256" key="2">
    <source>
        <dbReference type="ARBA" id="ARBA00004766"/>
    </source>
</evidence>
<dbReference type="InterPro" id="IPR011147">
    <property type="entry name" value="Bifunc_Aspkin/hSer_DH"/>
</dbReference>
<dbReference type="GO" id="GO:0009090">
    <property type="term" value="P:homoserine biosynthetic process"/>
    <property type="evidence" value="ECO:0007669"/>
    <property type="project" value="UniProtKB-ARBA"/>
</dbReference>
<dbReference type="Pfam" id="PF00742">
    <property type="entry name" value="Homoserine_dh"/>
    <property type="match status" value="1"/>
</dbReference>
<feature type="domain" description="Aspartate/glutamate/uridylate kinase" evidence="27">
    <location>
        <begin position="329"/>
        <end position="600"/>
    </location>
</feature>
<dbReference type="SUPFAM" id="SSF53633">
    <property type="entry name" value="Carbamate kinase-like"/>
    <property type="match status" value="1"/>
</dbReference>
<dbReference type="Gene3D" id="3.40.50.1820">
    <property type="entry name" value="alpha/beta hydrolase"/>
    <property type="match status" value="1"/>
</dbReference>
<evidence type="ECO:0000256" key="4">
    <source>
        <dbReference type="ARBA" id="ARBA00005056"/>
    </source>
</evidence>
<dbReference type="CDD" id="cd04243">
    <property type="entry name" value="AAK_AK-HSDH-like"/>
    <property type="match status" value="1"/>
</dbReference>
<evidence type="ECO:0000256" key="11">
    <source>
        <dbReference type="ARBA" id="ARBA00022697"/>
    </source>
</evidence>
<dbReference type="EMBL" id="BMWZ01000002">
    <property type="protein sequence ID" value="GGZ73213.1"/>
    <property type="molecule type" value="Genomic_DNA"/>
</dbReference>
<dbReference type="NCBIfam" id="NF006959">
    <property type="entry name" value="PRK09436.1"/>
    <property type="match status" value="1"/>
</dbReference>
<evidence type="ECO:0000256" key="15">
    <source>
        <dbReference type="ARBA" id="ARBA00022840"/>
    </source>
</evidence>
<dbReference type="RefSeq" id="WP_189359486.1">
    <property type="nucleotide sequence ID" value="NZ_BMWZ01000002.1"/>
</dbReference>
<comment type="pathway">
    <text evidence="5">Amino-acid biosynthesis; L-methionine biosynthesis via de novo pathway; L-homoserine from L-aspartate: step 3/3.</text>
</comment>
<evidence type="ECO:0000256" key="6">
    <source>
        <dbReference type="ARBA" id="ARBA00005139"/>
    </source>
</evidence>
<feature type="domain" description="Aspartate/homoserine dehydrogenase NAD-binding" evidence="29">
    <location>
        <begin position="782"/>
        <end position="916"/>
    </location>
</feature>
<dbReference type="GO" id="GO:0009086">
    <property type="term" value="P:methionine biosynthetic process"/>
    <property type="evidence" value="ECO:0007669"/>
    <property type="project" value="UniProtKB-KW"/>
</dbReference>
<dbReference type="SUPFAM" id="SSF55021">
    <property type="entry name" value="ACT-like"/>
    <property type="match status" value="2"/>
</dbReference>
<dbReference type="InterPro" id="IPR000073">
    <property type="entry name" value="AB_hydrolase_1"/>
</dbReference>
<protein>
    <recommendedName>
        <fullName evidence="33">Homoserine dehydrogenase</fullName>
    </recommendedName>
</protein>